<protein>
    <submittedName>
        <fullName evidence="1">Uncharacterized protein</fullName>
    </submittedName>
</protein>
<reference evidence="1" key="1">
    <citation type="submission" date="2020-05" db="EMBL/GenBank/DDBJ databases">
        <title>Mycena genomes resolve the evolution of fungal bioluminescence.</title>
        <authorList>
            <person name="Tsai I.J."/>
        </authorList>
    </citation>
    <scope>NUCLEOTIDE SEQUENCE</scope>
    <source>
        <strain evidence="1">160909Yilan</strain>
    </source>
</reference>
<dbReference type="Proteomes" id="UP000623467">
    <property type="component" value="Unassembled WGS sequence"/>
</dbReference>
<accession>A0A8H7DDM4</accession>
<evidence type="ECO:0000313" key="1">
    <source>
        <dbReference type="EMBL" id="KAF7367706.1"/>
    </source>
</evidence>
<organism evidence="1 2">
    <name type="scientific">Mycena sanguinolenta</name>
    <dbReference type="NCBI Taxonomy" id="230812"/>
    <lineage>
        <taxon>Eukaryota</taxon>
        <taxon>Fungi</taxon>
        <taxon>Dikarya</taxon>
        <taxon>Basidiomycota</taxon>
        <taxon>Agaricomycotina</taxon>
        <taxon>Agaricomycetes</taxon>
        <taxon>Agaricomycetidae</taxon>
        <taxon>Agaricales</taxon>
        <taxon>Marasmiineae</taxon>
        <taxon>Mycenaceae</taxon>
        <taxon>Mycena</taxon>
    </lineage>
</organism>
<dbReference type="EMBL" id="JACAZH010000005">
    <property type="protein sequence ID" value="KAF7367706.1"/>
    <property type="molecule type" value="Genomic_DNA"/>
</dbReference>
<proteinExistence type="predicted"/>
<sequence>MAWSGLGSAVKIILDQITEASSVLGTLSVLGYLSCISILHITTPALFSVQAFNVSIPTTITTQGFPQINTAVDPDGSVTLESVPDVLSSLLSIRNTPMAGLVNGSLYEVPNADDGEATVSAIAFNISCGYLSASHTGTSNGTANMTVWEITIDHLVEGLPVYDTVPNAIMFIGANIWNDNTVLLYSTSPIVDSQGNTGMAVNLDPPMVLVSELYFFQCSKTTVPQNSTVDCNTKQSMLLAPDIHKNQSLWRDDTLRSAQEVSEPAFDPDMSESDWWSRILASIILLVPKSTIPSSIINFFVLPELEFSLADIFVIETLNLSTYSDLSGTAPPAKLHDLENALSSLVASIFWMVGHLQPGTLDLAFEAAIAKYYNTNSSDPLFNPYTPPVLSVGSAVVSVPTPAARLDSSIVAISVGLATSILLVTLALPHLREPPGRKPPVSGTGLLHVIWLWRNRPEIQDLVPQVDEPTDRNLREAGMVKVALIDTEAYKNGEEFIRI</sequence>
<keyword evidence="2" id="KW-1185">Reference proteome</keyword>
<dbReference type="OrthoDB" id="2644397at2759"/>
<name>A0A8H7DDM4_9AGAR</name>
<evidence type="ECO:0000313" key="2">
    <source>
        <dbReference type="Proteomes" id="UP000623467"/>
    </source>
</evidence>
<gene>
    <name evidence="1" type="ORF">MSAN_00834400</name>
</gene>
<dbReference type="AlphaFoldDB" id="A0A8H7DDM4"/>
<comment type="caution">
    <text evidence="1">The sequence shown here is derived from an EMBL/GenBank/DDBJ whole genome shotgun (WGS) entry which is preliminary data.</text>
</comment>